<dbReference type="Pfam" id="PF24758">
    <property type="entry name" value="LRR_At5g56370"/>
    <property type="match status" value="1"/>
</dbReference>
<dbReference type="SMART" id="SM00256">
    <property type="entry name" value="FBOX"/>
    <property type="match status" value="1"/>
</dbReference>
<proteinExistence type="predicted"/>
<reference evidence="3" key="2">
    <citation type="submission" date="2025-08" db="UniProtKB">
        <authorList>
            <consortium name="RefSeq"/>
        </authorList>
    </citation>
    <scope>IDENTIFICATION</scope>
    <source>
        <tissue evidence="3">Leaf</tissue>
    </source>
</reference>
<sequence>MGKDGISELPDDLILQILSSLPTKNVIATSGLSKRWRFLWKLVPKLEFNSEINPRTAENVGRSLLLHKAPVLESLHLTVTDLCDDIDVELWAGIAFARNVREFVLEVSLSFFSMPVQFPSSLFFCDTLETLKLKFSVLVDVPSRVCMKSLRILHLFHVSYKDGESIRNLISGCPNLEDFLIHGGACKVVLNLVIEAPSLKRLWIHGQIGGRKTMINAPCLEYLKMKGFSYGQCCLIENAPALVKATISDVSYIVNENISGSLKSAKCLSLNLSPLECPTGAIFYQLVYLQMYTREAEWWNLLMFMLDISPKLQVLKLIDHVKYPS</sequence>
<dbReference type="InterPro" id="IPR032675">
    <property type="entry name" value="LRR_dom_sf"/>
</dbReference>
<dbReference type="SUPFAM" id="SSF81383">
    <property type="entry name" value="F-box domain"/>
    <property type="match status" value="1"/>
</dbReference>
<protein>
    <submittedName>
        <fullName evidence="3">FBD-associated F-box protein At3g49020-like</fullName>
    </submittedName>
</protein>
<dbReference type="SUPFAM" id="SSF52047">
    <property type="entry name" value="RNI-like"/>
    <property type="match status" value="1"/>
</dbReference>
<dbReference type="InterPro" id="IPR001810">
    <property type="entry name" value="F-box_dom"/>
</dbReference>
<dbReference type="InterPro" id="IPR036047">
    <property type="entry name" value="F-box-like_dom_sf"/>
</dbReference>
<accession>A0ABM1RSC2</accession>
<reference evidence="2" key="1">
    <citation type="journal article" date="2014" name="Nat. Commun.">
        <title>The emerging biofuel crop Camelina sativa retains a highly undifferentiated hexaploid genome structure.</title>
        <authorList>
            <person name="Kagale S."/>
            <person name="Koh C."/>
            <person name="Nixon J."/>
            <person name="Bollina V."/>
            <person name="Clarke W.E."/>
            <person name="Tuteja R."/>
            <person name="Spillane C."/>
            <person name="Robinson S.J."/>
            <person name="Links M.G."/>
            <person name="Clarke C."/>
            <person name="Higgins E.E."/>
            <person name="Huebert T."/>
            <person name="Sharpe A.G."/>
            <person name="Parkin I.A."/>
        </authorList>
    </citation>
    <scope>NUCLEOTIDE SEQUENCE [LARGE SCALE GENOMIC DNA]</scope>
    <source>
        <strain evidence="2">cv. DH55</strain>
    </source>
</reference>
<keyword evidence="2" id="KW-1185">Reference proteome</keyword>
<dbReference type="GeneID" id="104699094"/>
<dbReference type="Gene3D" id="3.80.10.10">
    <property type="entry name" value="Ribonuclease Inhibitor"/>
    <property type="match status" value="1"/>
</dbReference>
<dbReference type="Proteomes" id="UP000694864">
    <property type="component" value="Chromosome 6"/>
</dbReference>
<dbReference type="CDD" id="cd22160">
    <property type="entry name" value="F-box_AtFBL13-like"/>
    <property type="match status" value="1"/>
</dbReference>
<evidence type="ECO:0000259" key="1">
    <source>
        <dbReference type="PROSITE" id="PS50181"/>
    </source>
</evidence>
<evidence type="ECO:0000313" key="3">
    <source>
        <dbReference type="RefSeq" id="XP_019101910.1"/>
    </source>
</evidence>
<dbReference type="PANTHER" id="PTHR31900:SF34">
    <property type="entry name" value="EMB|CAB62440.1-RELATED"/>
    <property type="match status" value="1"/>
</dbReference>
<feature type="domain" description="F-box" evidence="1">
    <location>
        <begin position="3"/>
        <end position="52"/>
    </location>
</feature>
<dbReference type="Pfam" id="PF00646">
    <property type="entry name" value="F-box"/>
    <property type="match status" value="1"/>
</dbReference>
<dbReference type="InterPro" id="IPR050232">
    <property type="entry name" value="FBL13/AtMIF1-like"/>
</dbReference>
<dbReference type="PROSITE" id="PS50181">
    <property type="entry name" value="FBOX"/>
    <property type="match status" value="1"/>
</dbReference>
<dbReference type="Gene3D" id="1.20.1280.50">
    <property type="match status" value="1"/>
</dbReference>
<dbReference type="InterPro" id="IPR053781">
    <property type="entry name" value="F-box_AtFBL13-like"/>
</dbReference>
<dbReference type="RefSeq" id="XP_019101910.1">
    <property type="nucleotide sequence ID" value="XM_019246365.1"/>
</dbReference>
<name>A0ABM1RSC2_CAMSA</name>
<organism evidence="2 3">
    <name type="scientific">Camelina sativa</name>
    <name type="common">False flax</name>
    <name type="synonym">Myagrum sativum</name>
    <dbReference type="NCBI Taxonomy" id="90675"/>
    <lineage>
        <taxon>Eukaryota</taxon>
        <taxon>Viridiplantae</taxon>
        <taxon>Streptophyta</taxon>
        <taxon>Embryophyta</taxon>
        <taxon>Tracheophyta</taxon>
        <taxon>Spermatophyta</taxon>
        <taxon>Magnoliopsida</taxon>
        <taxon>eudicotyledons</taxon>
        <taxon>Gunneridae</taxon>
        <taxon>Pentapetalae</taxon>
        <taxon>rosids</taxon>
        <taxon>malvids</taxon>
        <taxon>Brassicales</taxon>
        <taxon>Brassicaceae</taxon>
        <taxon>Camelineae</taxon>
        <taxon>Camelina</taxon>
    </lineage>
</organism>
<dbReference type="PANTHER" id="PTHR31900">
    <property type="entry name" value="F-BOX/RNI SUPERFAMILY PROTEIN-RELATED"/>
    <property type="match status" value="1"/>
</dbReference>
<evidence type="ECO:0000313" key="2">
    <source>
        <dbReference type="Proteomes" id="UP000694864"/>
    </source>
</evidence>
<dbReference type="InterPro" id="IPR055411">
    <property type="entry name" value="LRR_FXL15/At3g58940/PEG3-like"/>
</dbReference>
<gene>
    <name evidence="3" type="primary">LOC104699094</name>
</gene>